<dbReference type="PANTHER" id="PTHR46648">
    <property type="entry name" value="HIT FAMILY PROTEIN 1"/>
    <property type="match status" value="1"/>
</dbReference>
<dbReference type="InterPro" id="IPR036265">
    <property type="entry name" value="HIT-like_sf"/>
</dbReference>
<evidence type="ECO:0000256" key="2">
    <source>
        <dbReference type="PIRSR" id="PIRSR601310-3"/>
    </source>
</evidence>
<feature type="domain" description="HIT" evidence="4">
    <location>
        <begin position="4"/>
        <end position="111"/>
    </location>
</feature>
<organism evidence="5 6">
    <name type="scientific">Candidatus Staskawiczbacteria bacterium RIFCSPHIGHO2_02_FULL_33_16</name>
    <dbReference type="NCBI Taxonomy" id="1802204"/>
    <lineage>
        <taxon>Bacteria</taxon>
        <taxon>Candidatus Staskawicziibacteriota</taxon>
    </lineage>
</organism>
<feature type="short sequence motif" description="Histidine triad motif" evidence="2 3">
    <location>
        <begin position="96"/>
        <end position="100"/>
    </location>
</feature>
<dbReference type="GO" id="GO:0003824">
    <property type="term" value="F:catalytic activity"/>
    <property type="evidence" value="ECO:0007669"/>
    <property type="project" value="InterPro"/>
</dbReference>
<evidence type="ECO:0000313" key="6">
    <source>
        <dbReference type="Proteomes" id="UP000179183"/>
    </source>
</evidence>
<dbReference type="Gene3D" id="3.30.428.10">
    <property type="entry name" value="HIT-like"/>
    <property type="match status" value="1"/>
</dbReference>
<evidence type="ECO:0000256" key="3">
    <source>
        <dbReference type="PROSITE-ProRule" id="PRU00464"/>
    </source>
</evidence>
<reference evidence="5 6" key="1">
    <citation type="journal article" date="2016" name="Nat. Commun.">
        <title>Thousands of microbial genomes shed light on interconnected biogeochemical processes in an aquifer system.</title>
        <authorList>
            <person name="Anantharaman K."/>
            <person name="Brown C.T."/>
            <person name="Hug L.A."/>
            <person name="Sharon I."/>
            <person name="Castelle C.J."/>
            <person name="Probst A.J."/>
            <person name="Thomas B.C."/>
            <person name="Singh A."/>
            <person name="Wilkins M.J."/>
            <person name="Karaoz U."/>
            <person name="Brodie E.L."/>
            <person name="Williams K.H."/>
            <person name="Hubbard S.S."/>
            <person name="Banfield J.F."/>
        </authorList>
    </citation>
    <scope>NUCLEOTIDE SEQUENCE [LARGE SCALE GENOMIC DNA]</scope>
</reference>
<dbReference type="PRINTS" id="PR00332">
    <property type="entry name" value="HISTRIAD"/>
</dbReference>
<gene>
    <name evidence="5" type="ORF">A3D34_00850</name>
</gene>
<dbReference type="Proteomes" id="UP000179183">
    <property type="component" value="Unassembled WGS sequence"/>
</dbReference>
<feature type="active site" description="Tele-AMP-histidine intermediate" evidence="1">
    <location>
        <position position="98"/>
    </location>
</feature>
<dbReference type="PANTHER" id="PTHR46648:SF1">
    <property type="entry name" value="ADENOSINE 5'-MONOPHOSPHORAMIDASE HNT1"/>
    <property type="match status" value="1"/>
</dbReference>
<dbReference type="InterPro" id="IPR001310">
    <property type="entry name" value="Histidine_triad_HIT"/>
</dbReference>
<evidence type="ECO:0000259" key="4">
    <source>
        <dbReference type="PROSITE" id="PS51084"/>
    </source>
</evidence>
<sequence>MDCIFCKIIKGEIPCFKIFEDKTVFVFLDVSPITLGHCLIIPKTHFENIFDINDSDLQKIIVVAKKLSEKIKNNLRADGIRISQSNGKAAGQDIMHFHLHIIPRYKNDGFSNNPALTIHSPKADFKELKELVKKIQSL</sequence>
<dbReference type="InterPro" id="IPR039384">
    <property type="entry name" value="HINT"/>
</dbReference>
<dbReference type="CDD" id="cd01277">
    <property type="entry name" value="HINT_subgroup"/>
    <property type="match status" value="1"/>
</dbReference>
<comment type="caution">
    <text evidence="5">The sequence shown here is derived from an EMBL/GenBank/DDBJ whole genome shotgun (WGS) entry which is preliminary data.</text>
</comment>
<dbReference type="PROSITE" id="PS51084">
    <property type="entry name" value="HIT_2"/>
    <property type="match status" value="1"/>
</dbReference>
<evidence type="ECO:0000256" key="1">
    <source>
        <dbReference type="PIRSR" id="PIRSR601310-1"/>
    </source>
</evidence>
<dbReference type="EMBL" id="MHOQ01000008">
    <property type="protein sequence ID" value="OGZ67299.1"/>
    <property type="molecule type" value="Genomic_DNA"/>
</dbReference>
<name>A0A1G2HY06_9BACT</name>
<accession>A0A1G2HY06</accession>
<dbReference type="Pfam" id="PF01230">
    <property type="entry name" value="HIT"/>
    <property type="match status" value="1"/>
</dbReference>
<dbReference type="InterPro" id="IPR011146">
    <property type="entry name" value="HIT-like"/>
</dbReference>
<evidence type="ECO:0000313" key="5">
    <source>
        <dbReference type="EMBL" id="OGZ67299.1"/>
    </source>
</evidence>
<dbReference type="SUPFAM" id="SSF54197">
    <property type="entry name" value="HIT-like"/>
    <property type="match status" value="1"/>
</dbReference>
<dbReference type="GO" id="GO:0009117">
    <property type="term" value="P:nucleotide metabolic process"/>
    <property type="evidence" value="ECO:0007669"/>
    <property type="project" value="TreeGrafter"/>
</dbReference>
<protein>
    <recommendedName>
        <fullName evidence="4">HIT domain-containing protein</fullName>
    </recommendedName>
</protein>
<dbReference type="AlphaFoldDB" id="A0A1G2HY06"/>
<proteinExistence type="predicted"/>